<keyword evidence="7" id="KW-1185">Reference proteome</keyword>
<dbReference type="SUPFAM" id="SSF53807">
    <property type="entry name" value="Helical backbone' metal receptor"/>
    <property type="match status" value="1"/>
</dbReference>
<organism evidence="6 7">
    <name type="scientific">Actinopolymorpha singaporensis</name>
    <dbReference type="NCBI Taxonomy" id="117157"/>
    <lineage>
        <taxon>Bacteria</taxon>
        <taxon>Bacillati</taxon>
        <taxon>Actinomycetota</taxon>
        <taxon>Actinomycetes</taxon>
        <taxon>Propionibacteriales</taxon>
        <taxon>Actinopolymorphaceae</taxon>
        <taxon>Actinopolymorpha</taxon>
    </lineage>
</organism>
<feature type="chain" id="PRO_5039411416" evidence="5">
    <location>
        <begin position="33"/>
        <end position="337"/>
    </location>
</feature>
<comment type="similarity">
    <text evidence="1">Belongs to the bacterial solute-binding protein 9 family.</text>
</comment>
<proteinExistence type="inferred from homology"/>
<dbReference type="InterPro" id="IPR050492">
    <property type="entry name" value="Bact_metal-bind_prot9"/>
</dbReference>
<feature type="compositionally biased region" description="Basic and acidic residues" evidence="4">
    <location>
        <begin position="143"/>
        <end position="152"/>
    </location>
</feature>
<name>A0A1H1UF63_9ACTN</name>
<dbReference type="EMBL" id="LT629732">
    <property type="protein sequence ID" value="SDS71145.1"/>
    <property type="molecule type" value="Genomic_DNA"/>
</dbReference>
<evidence type="ECO:0000256" key="1">
    <source>
        <dbReference type="ARBA" id="ARBA00011028"/>
    </source>
</evidence>
<dbReference type="STRING" id="117157.SAMN04489717_3608"/>
<dbReference type="GO" id="GO:0046872">
    <property type="term" value="F:metal ion binding"/>
    <property type="evidence" value="ECO:0007669"/>
    <property type="project" value="InterPro"/>
</dbReference>
<evidence type="ECO:0000313" key="7">
    <source>
        <dbReference type="Proteomes" id="UP000198983"/>
    </source>
</evidence>
<keyword evidence="2" id="KW-0813">Transport</keyword>
<dbReference type="AlphaFoldDB" id="A0A1H1UF63"/>
<gene>
    <name evidence="6" type="ORF">SAMN04489717_3608</name>
</gene>
<evidence type="ECO:0000256" key="2">
    <source>
        <dbReference type="ARBA" id="ARBA00022448"/>
    </source>
</evidence>
<protein>
    <submittedName>
        <fullName evidence="6">Zinc transport system substrate-binding protein</fullName>
    </submittedName>
</protein>
<accession>A0A1H1UF63</accession>
<dbReference type="Gene3D" id="3.40.50.1980">
    <property type="entry name" value="Nitrogenase molybdenum iron protein domain"/>
    <property type="match status" value="2"/>
</dbReference>
<keyword evidence="3 5" id="KW-0732">Signal</keyword>
<evidence type="ECO:0000256" key="3">
    <source>
        <dbReference type="ARBA" id="ARBA00022729"/>
    </source>
</evidence>
<dbReference type="GO" id="GO:0030001">
    <property type="term" value="P:metal ion transport"/>
    <property type="evidence" value="ECO:0007669"/>
    <property type="project" value="InterPro"/>
</dbReference>
<feature type="signal peptide" evidence="5">
    <location>
        <begin position="1"/>
        <end position="32"/>
    </location>
</feature>
<dbReference type="InterPro" id="IPR006127">
    <property type="entry name" value="ZnuA-like"/>
</dbReference>
<dbReference type="PANTHER" id="PTHR42953:SF3">
    <property type="entry name" value="HIGH-AFFINITY ZINC UPTAKE SYSTEM PROTEIN ZNUA"/>
    <property type="match status" value="1"/>
</dbReference>
<dbReference type="Pfam" id="PF01297">
    <property type="entry name" value="ZnuA"/>
    <property type="match status" value="1"/>
</dbReference>
<evidence type="ECO:0000256" key="5">
    <source>
        <dbReference type="SAM" id="SignalP"/>
    </source>
</evidence>
<sequence length="337" mass="35179">MVLMFSTIRRAASVRRFAAVAFAGLCAGSLLTACGSESGSGSGDGDRLSVVAAFYPLQYAAERVAGDAANVVNLTKPGAEPHDLELSPRAVGTVSEADLVVYLRGLQPAVDSAVHQEAGDHSLDVTGSARLTLPAPSAGESGHAGHDNHDNNVEGGEEADSVASGKDPHFWLDPLRLAAVGDAIAERLAAADPGRAASFRANADRLRTDLTTLDREFRTGLAPCRNHALVTSHAAFGYLAHRYGLTQFGITGLSPDQEPSPAELSSAATFARKHDVRTIYHETLVSPAVAKTVARETGADNAVLDPLEGLTSQSAGKDYIAVMRANLATLRKGQDCS</sequence>
<feature type="region of interest" description="Disordered" evidence="4">
    <location>
        <begin position="131"/>
        <end position="165"/>
    </location>
</feature>
<evidence type="ECO:0000313" key="6">
    <source>
        <dbReference type="EMBL" id="SDS71145.1"/>
    </source>
</evidence>
<reference evidence="6 7" key="1">
    <citation type="submission" date="2016-10" db="EMBL/GenBank/DDBJ databases">
        <authorList>
            <person name="de Groot N.N."/>
        </authorList>
    </citation>
    <scope>NUCLEOTIDE SEQUENCE [LARGE SCALE GENOMIC DNA]</scope>
    <source>
        <strain evidence="6 7">DSM 22024</strain>
    </source>
</reference>
<dbReference type="Proteomes" id="UP000198983">
    <property type="component" value="Chromosome I"/>
</dbReference>
<evidence type="ECO:0000256" key="4">
    <source>
        <dbReference type="SAM" id="MobiDB-lite"/>
    </source>
</evidence>
<dbReference type="PANTHER" id="PTHR42953">
    <property type="entry name" value="HIGH-AFFINITY ZINC UPTAKE SYSTEM PROTEIN ZNUA-RELATED"/>
    <property type="match status" value="1"/>
</dbReference>